<feature type="non-terminal residue" evidence="3">
    <location>
        <position position="411"/>
    </location>
</feature>
<evidence type="ECO:0000313" key="4">
    <source>
        <dbReference type="Proteomes" id="UP000265520"/>
    </source>
</evidence>
<keyword evidence="4" id="KW-1185">Reference proteome</keyword>
<evidence type="ECO:0000256" key="1">
    <source>
        <dbReference type="SAM" id="MobiDB-lite"/>
    </source>
</evidence>
<feature type="compositionally biased region" description="Pro residues" evidence="1">
    <location>
        <begin position="98"/>
        <end position="108"/>
    </location>
</feature>
<dbReference type="Pfam" id="PF10536">
    <property type="entry name" value="PMD"/>
    <property type="match status" value="1"/>
</dbReference>
<protein>
    <submittedName>
        <fullName evidence="3">Serine/threonine-protein phosphatase 7 long form-like protein</fullName>
    </submittedName>
</protein>
<feature type="domain" description="Aminotransferase-like plant mobile" evidence="2">
    <location>
        <begin position="224"/>
        <end position="397"/>
    </location>
</feature>
<feature type="compositionally biased region" description="Low complexity" evidence="1">
    <location>
        <begin position="109"/>
        <end position="120"/>
    </location>
</feature>
<evidence type="ECO:0000313" key="3">
    <source>
        <dbReference type="EMBL" id="MCH88833.1"/>
    </source>
</evidence>
<dbReference type="PANTHER" id="PTHR46033">
    <property type="entry name" value="PROTEIN MAIN-LIKE 2"/>
    <property type="match status" value="1"/>
</dbReference>
<evidence type="ECO:0000259" key="2">
    <source>
        <dbReference type="Pfam" id="PF10536"/>
    </source>
</evidence>
<reference evidence="3 4" key="1">
    <citation type="journal article" date="2018" name="Front. Plant Sci.">
        <title>Red Clover (Trifolium pratense) and Zigzag Clover (T. medium) - A Picture of Genomic Similarities and Differences.</title>
        <authorList>
            <person name="Dluhosova J."/>
            <person name="Istvanek J."/>
            <person name="Nedelnik J."/>
            <person name="Repkova J."/>
        </authorList>
    </citation>
    <scope>NUCLEOTIDE SEQUENCE [LARGE SCALE GENOMIC DNA]</scope>
    <source>
        <strain evidence="4">cv. 10/8</strain>
        <tissue evidence="3">Leaf</tissue>
    </source>
</reference>
<dbReference type="EMBL" id="LXQA010014945">
    <property type="protein sequence ID" value="MCH88833.1"/>
    <property type="molecule type" value="Genomic_DNA"/>
</dbReference>
<dbReference type="GO" id="GO:0010073">
    <property type="term" value="P:meristem maintenance"/>
    <property type="evidence" value="ECO:0007669"/>
    <property type="project" value="InterPro"/>
</dbReference>
<gene>
    <name evidence="3" type="ORF">A2U01_0009726</name>
</gene>
<accession>A0A392MNP0</accession>
<dbReference type="PANTHER" id="PTHR46033:SF1">
    <property type="entry name" value="PROTEIN MAIN-LIKE 2"/>
    <property type="match status" value="1"/>
</dbReference>
<dbReference type="Proteomes" id="UP000265520">
    <property type="component" value="Unassembled WGS sequence"/>
</dbReference>
<dbReference type="AlphaFoldDB" id="A0A392MNP0"/>
<dbReference type="InterPro" id="IPR019557">
    <property type="entry name" value="AminoTfrase-like_pln_mobile"/>
</dbReference>
<feature type="region of interest" description="Disordered" evidence="1">
    <location>
        <begin position="1"/>
        <end position="149"/>
    </location>
</feature>
<name>A0A392MNP0_9FABA</name>
<sequence length="411" mass="47191">MEENIGRSRLGKASNAHSSARRDLTANAPRPPPSKRGRRKQGPPQGQGPYDHEAGGSRSRARSRFGQPSVAHDDFDADEFLNEHAEYEEHEQQEEPPHYQPQYPPQYPPQQQQQQQQPQEKPQEQPQRRRRSRPQARPPPVDGEVYGGGPSDLSLLSEYHNHRAILIWEAASDDKEILERNLRCIASGKKVIDIKKPPRNERWFWGPVEATGLEPLVRTNFSVLDYGLIWAFVERWHSETATFHLPIGELGITLDDVQCLLHLPIEGKFLNHSRMTRDEGADMVNAFLGVSKKCAMDSFADLNGLYLKHTVLEAIYSDNRKNADRAVAENKPMHEIRLYRERCIRAFLLYLVSSTLFSNKSNYYVDVIYLQYFQNLTTVHEWNWGAAALVHLQHYLDDGCLARVNQMAGYM</sequence>
<organism evidence="3 4">
    <name type="scientific">Trifolium medium</name>
    <dbReference type="NCBI Taxonomy" id="97028"/>
    <lineage>
        <taxon>Eukaryota</taxon>
        <taxon>Viridiplantae</taxon>
        <taxon>Streptophyta</taxon>
        <taxon>Embryophyta</taxon>
        <taxon>Tracheophyta</taxon>
        <taxon>Spermatophyta</taxon>
        <taxon>Magnoliopsida</taxon>
        <taxon>eudicotyledons</taxon>
        <taxon>Gunneridae</taxon>
        <taxon>Pentapetalae</taxon>
        <taxon>rosids</taxon>
        <taxon>fabids</taxon>
        <taxon>Fabales</taxon>
        <taxon>Fabaceae</taxon>
        <taxon>Papilionoideae</taxon>
        <taxon>50 kb inversion clade</taxon>
        <taxon>NPAAA clade</taxon>
        <taxon>Hologalegina</taxon>
        <taxon>IRL clade</taxon>
        <taxon>Trifolieae</taxon>
        <taxon>Trifolium</taxon>
    </lineage>
</organism>
<proteinExistence type="predicted"/>
<comment type="caution">
    <text evidence="3">The sequence shown here is derived from an EMBL/GenBank/DDBJ whole genome shotgun (WGS) entry which is preliminary data.</text>
</comment>
<dbReference type="InterPro" id="IPR044824">
    <property type="entry name" value="MAIN-like"/>
</dbReference>